<feature type="transmembrane region" description="Helical" evidence="1">
    <location>
        <begin position="7"/>
        <end position="29"/>
    </location>
</feature>
<dbReference type="EMBL" id="VXIV02000083">
    <property type="protein sequence ID" value="KAF6041061.1"/>
    <property type="molecule type" value="Genomic_DNA"/>
</dbReference>
<name>A0A7J7KS84_BUGNE</name>
<keyword evidence="3" id="KW-1185">Reference proteome</keyword>
<keyword evidence="1" id="KW-0472">Membrane</keyword>
<dbReference type="InterPro" id="IPR052954">
    <property type="entry name" value="GPCR-Ligand_Int"/>
</dbReference>
<evidence type="ECO:0000256" key="1">
    <source>
        <dbReference type="SAM" id="Phobius"/>
    </source>
</evidence>
<evidence type="ECO:0000313" key="2">
    <source>
        <dbReference type="EMBL" id="KAF6041061.1"/>
    </source>
</evidence>
<protein>
    <recommendedName>
        <fullName evidence="4">G-protein coupled receptors family 1 profile domain-containing protein</fullName>
    </recommendedName>
</protein>
<gene>
    <name evidence="2" type="ORF">EB796_000629</name>
</gene>
<dbReference type="Proteomes" id="UP000593567">
    <property type="component" value="Unassembled WGS sequence"/>
</dbReference>
<keyword evidence="1" id="KW-1133">Transmembrane helix</keyword>
<reference evidence="2" key="1">
    <citation type="submission" date="2020-06" db="EMBL/GenBank/DDBJ databases">
        <title>Draft genome of Bugula neritina, a colonial animal packing powerful symbionts and potential medicines.</title>
        <authorList>
            <person name="Rayko M."/>
        </authorList>
    </citation>
    <scope>NUCLEOTIDE SEQUENCE [LARGE SCALE GENOMIC DNA]</scope>
    <source>
        <strain evidence="2">Kwan_BN1</strain>
    </source>
</reference>
<comment type="caution">
    <text evidence="2">The sequence shown here is derived from an EMBL/GenBank/DDBJ whole genome shotgun (WGS) entry which is preliminary data.</text>
</comment>
<evidence type="ECO:0000313" key="3">
    <source>
        <dbReference type="Proteomes" id="UP000593567"/>
    </source>
</evidence>
<feature type="transmembrane region" description="Helical" evidence="1">
    <location>
        <begin position="49"/>
        <end position="72"/>
    </location>
</feature>
<dbReference type="Gene3D" id="1.20.1070.10">
    <property type="entry name" value="Rhodopsin 7-helix transmembrane proteins"/>
    <property type="match status" value="1"/>
</dbReference>
<proteinExistence type="predicted"/>
<sequence length="124" mass="14161">MVNSSGCYMAALAIPDNVFLILHATFSSIRWCPNCVMLTNYPVMCQLLPMLYTSTQCMSTLLVLMFTIEQFIAIRYPFKRSRYCRVSIAKKIIIGGRYQVCLDDMDTSERDDSVWAHTISLPLS</sequence>
<dbReference type="OrthoDB" id="9990906at2759"/>
<dbReference type="PANTHER" id="PTHR46641:SF25">
    <property type="entry name" value="CNMAMIDE RECEPTOR-RELATED"/>
    <property type="match status" value="1"/>
</dbReference>
<dbReference type="AlphaFoldDB" id="A0A7J7KS84"/>
<dbReference type="PANTHER" id="PTHR46641">
    <property type="entry name" value="FMRFAMIDE RECEPTOR-RELATED"/>
    <property type="match status" value="1"/>
</dbReference>
<evidence type="ECO:0008006" key="4">
    <source>
        <dbReference type="Google" id="ProtNLM"/>
    </source>
</evidence>
<accession>A0A7J7KS84</accession>
<keyword evidence="1" id="KW-0812">Transmembrane</keyword>
<organism evidence="2 3">
    <name type="scientific">Bugula neritina</name>
    <name type="common">Brown bryozoan</name>
    <name type="synonym">Sertularia neritina</name>
    <dbReference type="NCBI Taxonomy" id="10212"/>
    <lineage>
        <taxon>Eukaryota</taxon>
        <taxon>Metazoa</taxon>
        <taxon>Spiralia</taxon>
        <taxon>Lophotrochozoa</taxon>
        <taxon>Bryozoa</taxon>
        <taxon>Gymnolaemata</taxon>
        <taxon>Cheilostomatida</taxon>
        <taxon>Flustrina</taxon>
        <taxon>Buguloidea</taxon>
        <taxon>Bugulidae</taxon>
        <taxon>Bugula</taxon>
    </lineage>
</organism>
<dbReference type="SUPFAM" id="SSF81321">
    <property type="entry name" value="Family A G protein-coupled receptor-like"/>
    <property type="match status" value="1"/>
</dbReference>